<dbReference type="Pfam" id="PF11734">
    <property type="entry name" value="TilS_C"/>
    <property type="match status" value="1"/>
</dbReference>
<evidence type="ECO:0000256" key="1">
    <source>
        <dbReference type="ARBA" id="ARBA00004496"/>
    </source>
</evidence>
<feature type="domain" description="Lysidine-tRNA(Ile) synthetase C-terminal" evidence="9">
    <location>
        <begin position="365"/>
        <end position="438"/>
    </location>
</feature>
<dbReference type="SUPFAM" id="SSF56037">
    <property type="entry name" value="PheT/TilS domain"/>
    <property type="match status" value="1"/>
</dbReference>
<protein>
    <recommendedName>
        <fullName evidence="8">tRNA(Ile)-lysidine synthase</fullName>
        <ecNumber evidence="8">6.3.4.19</ecNumber>
    </recommendedName>
    <alternativeName>
        <fullName evidence="8">tRNA(Ile)-2-lysyl-cytidine synthase</fullName>
    </alternativeName>
    <alternativeName>
        <fullName evidence="8">tRNA(Ile)-lysidine synthetase</fullName>
    </alternativeName>
</protein>
<evidence type="ECO:0000256" key="4">
    <source>
        <dbReference type="ARBA" id="ARBA00022694"/>
    </source>
</evidence>
<dbReference type="InterPro" id="IPR012795">
    <property type="entry name" value="tRNA_Ile_lys_synt_N"/>
</dbReference>
<keyword evidence="3 8" id="KW-0436">Ligase</keyword>
<sequence>MTLIEQIITKNKKENLIEKGDKIVVGFSGGPDSVFMTEMLLKLKETICFDLVLVHINHLLRGDDSDGDELFCYEYAKKNNFKIFSQRIDVEGISKEKSITLEEAGREARYELYNKIMKETKSNKIALAHNKDDQIETFMFRLTRGAGLGGLEGIVSKRDRYIRPISEIYKKDILKYLEENNISYRIDKTNFENEFTRNSIRLDLIPFIEQRYNPKFKDKLYNLIEEIRELNNVVDKEVEKFSQKEKLDIDEIVLFPKHIRGRIISNYLYKHNIEVTREKVFSIEKLLNRGGSCNFDLSDEYQLKKEYNVLKIERKKNKSQDIMPKMLVIPGKVQFGDYLIEAEISTREKVNNESFYTTLKIGDTVIIRQRKDGDRIVPTGMQKEKKLKEIFINEKVPKEDRDMIPLVTYNEDIVWIAGIRGNEKYKNVTDDKCVKFRVRRTK</sequence>
<comment type="subcellular location">
    <subcellularLocation>
        <location evidence="1 8">Cytoplasm</location>
    </subcellularLocation>
</comment>
<dbReference type="GO" id="GO:0005737">
    <property type="term" value="C:cytoplasm"/>
    <property type="evidence" value="ECO:0007669"/>
    <property type="project" value="UniProtKB-SubCell"/>
</dbReference>
<dbReference type="CDD" id="cd01992">
    <property type="entry name" value="TilS_N"/>
    <property type="match status" value="1"/>
</dbReference>
<comment type="function">
    <text evidence="8">Ligates lysine onto the cytidine present at position 34 of the AUA codon-specific tRNA(Ile) that contains the anticodon CAU, in an ATP-dependent manner. Cytidine is converted to lysidine, thus changing the amino acid specificity of the tRNA from methionine to isoleucine.</text>
</comment>
<dbReference type="Proteomes" id="UP000515913">
    <property type="component" value="Chromosome"/>
</dbReference>
<dbReference type="AlphaFoldDB" id="A0A7G9GZ54"/>
<dbReference type="KEGG" id="fho:H9Q81_04510"/>
<dbReference type="Gene3D" id="3.40.50.620">
    <property type="entry name" value="HUPs"/>
    <property type="match status" value="1"/>
</dbReference>
<dbReference type="InterPro" id="IPR012796">
    <property type="entry name" value="Lysidine-tRNA-synth_C"/>
</dbReference>
<feature type="binding site" evidence="8">
    <location>
        <begin position="28"/>
        <end position="33"/>
    </location>
    <ligand>
        <name>ATP</name>
        <dbReference type="ChEBI" id="CHEBI:30616"/>
    </ligand>
</feature>
<organism evidence="10 11">
    <name type="scientific">Fusobacterium hominis</name>
    <dbReference type="NCBI Taxonomy" id="2764326"/>
    <lineage>
        <taxon>Bacteria</taxon>
        <taxon>Fusobacteriati</taxon>
        <taxon>Fusobacteriota</taxon>
        <taxon>Fusobacteriia</taxon>
        <taxon>Fusobacteriales</taxon>
        <taxon>Fusobacteriaceae</taxon>
        <taxon>Fusobacterium</taxon>
    </lineage>
</organism>
<evidence type="ECO:0000256" key="2">
    <source>
        <dbReference type="ARBA" id="ARBA00022490"/>
    </source>
</evidence>
<dbReference type="Pfam" id="PF01171">
    <property type="entry name" value="ATP_bind_3"/>
    <property type="match status" value="1"/>
</dbReference>
<keyword evidence="2 8" id="KW-0963">Cytoplasm</keyword>
<dbReference type="GO" id="GO:0006400">
    <property type="term" value="P:tRNA modification"/>
    <property type="evidence" value="ECO:0007669"/>
    <property type="project" value="UniProtKB-UniRule"/>
</dbReference>
<keyword evidence="6 8" id="KW-0067">ATP-binding</keyword>
<keyword evidence="5 8" id="KW-0547">Nucleotide-binding</keyword>
<dbReference type="InterPro" id="IPR011063">
    <property type="entry name" value="TilS/TtcA_N"/>
</dbReference>
<evidence type="ECO:0000259" key="9">
    <source>
        <dbReference type="SMART" id="SM00977"/>
    </source>
</evidence>
<dbReference type="EC" id="6.3.4.19" evidence="8"/>
<dbReference type="PANTHER" id="PTHR43033:SF1">
    <property type="entry name" value="TRNA(ILE)-LYSIDINE SYNTHASE-RELATED"/>
    <property type="match status" value="1"/>
</dbReference>
<evidence type="ECO:0000256" key="3">
    <source>
        <dbReference type="ARBA" id="ARBA00022598"/>
    </source>
</evidence>
<dbReference type="InterPro" id="IPR012094">
    <property type="entry name" value="tRNA_Ile_lys_synt"/>
</dbReference>
<comment type="domain">
    <text evidence="8">The N-terminal region contains the highly conserved SGGXDS motif, predicted to be a P-loop motif involved in ATP binding.</text>
</comment>
<dbReference type="SUPFAM" id="SSF82829">
    <property type="entry name" value="MesJ substrate recognition domain-like"/>
    <property type="match status" value="1"/>
</dbReference>
<keyword evidence="11" id="KW-1185">Reference proteome</keyword>
<dbReference type="InterPro" id="IPR014729">
    <property type="entry name" value="Rossmann-like_a/b/a_fold"/>
</dbReference>
<dbReference type="NCBIfam" id="TIGR02432">
    <property type="entry name" value="lysidine_TilS_N"/>
    <property type="match status" value="1"/>
</dbReference>
<keyword evidence="4 8" id="KW-0819">tRNA processing</keyword>
<name>A0A7G9GZ54_9FUSO</name>
<gene>
    <name evidence="8 10" type="primary">tilS</name>
    <name evidence="10" type="ORF">H9Q81_04510</name>
</gene>
<comment type="similarity">
    <text evidence="8">Belongs to the tRNA(Ile)-lysidine synthase family.</text>
</comment>
<evidence type="ECO:0000313" key="10">
    <source>
        <dbReference type="EMBL" id="QNM16086.1"/>
    </source>
</evidence>
<dbReference type="NCBIfam" id="TIGR02433">
    <property type="entry name" value="lysidine_TilS_C"/>
    <property type="match status" value="1"/>
</dbReference>
<evidence type="ECO:0000256" key="6">
    <source>
        <dbReference type="ARBA" id="ARBA00022840"/>
    </source>
</evidence>
<evidence type="ECO:0000256" key="5">
    <source>
        <dbReference type="ARBA" id="ARBA00022741"/>
    </source>
</evidence>
<evidence type="ECO:0000256" key="8">
    <source>
        <dbReference type="HAMAP-Rule" id="MF_01161"/>
    </source>
</evidence>
<comment type="catalytic activity">
    <reaction evidence="7 8">
        <text>cytidine(34) in tRNA(Ile2) + L-lysine + ATP = lysidine(34) in tRNA(Ile2) + AMP + diphosphate + H(+)</text>
        <dbReference type="Rhea" id="RHEA:43744"/>
        <dbReference type="Rhea" id="RHEA-COMP:10625"/>
        <dbReference type="Rhea" id="RHEA-COMP:10670"/>
        <dbReference type="ChEBI" id="CHEBI:15378"/>
        <dbReference type="ChEBI" id="CHEBI:30616"/>
        <dbReference type="ChEBI" id="CHEBI:32551"/>
        <dbReference type="ChEBI" id="CHEBI:33019"/>
        <dbReference type="ChEBI" id="CHEBI:82748"/>
        <dbReference type="ChEBI" id="CHEBI:83665"/>
        <dbReference type="ChEBI" id="CHEBI:456215"/>
        <dbReference type="EC" id="6.3.4.19"/>
    </reaction>
</comment>
<dbReference type="EMBL" id="CP060637">
    <property type="protein sequence ID" value="QNM16086.1"/>
    <property type="molecule type" value="Genomic_DNA"/>
</dbReference>
<dbReference type="PANTHER" id="PTHR43033">
    <property type="entry name" value="TRNA(ILE)-LYSIDINE SYNTHASE-RELATED"/>
    <property type="match status" value="1"/>
</dbReference>
<dbReference type="SMART" id="SM00977">
    <property type="entry name" value="TilS_C"/>
    <property type="match status" value="1"/>
</dbReference>
<dbReference type="GO" id="GO:0005524">
    <property type="term" value="F:ATP binding"/>
    <property type="evidence" value="ECO:0007669"/>
    <property type="project" value="UniProtKB-UniRule"/>
</dbReference>
<evidence type="ECO:0000256" key="7">
    <source>
        <dbReference type="ARBA" id="ARBA00048539"/>
    </source>
</evidence>
<reference evidence="10 11" key="1">
    <citation type="submission" date="2020-08" db="EMBL/GenBank/DDBJ databases">
        <authorList>
            <person name="Liu C."/>
            <person name="Sun Q."/>
        </authorList>
    </citation>
    <scope>NUCLEOTIDE SEQUENCE [LARGE SCALE GENOMIC DNA]</scope>
    <source>
        <strain evidence="10 11">NSJ-57</strain>
    </source>
</reference>
<evidence type="ECO:0000313" key="11">
    <source>
        <dbReference type="Proteomes" id="UP000515913"/>
    </source>
</evidence>
<dbReference type="SUPFAM" id="SSF52402">
    <property type="entry name" value="Adenine nucleotide alpha hydrolases-like"/>
    <property type="match status" value="1"/>
</dbReference>
<dbReference type="HAMAP" id="MF_01161">
    <property type="entry name" value="tRNA_Ile_lys_synt"/>
    <property type="match status" value="1"/>
</dbReference>
<accession>A0A7G9GZ54</accession>
<proteinExistence type="inferred from homology"/>
<dbReference type="RefSeq" id="WP_101473826.1">
    <property type="nucleotide sequence ID" value="NZ_CP060637.1"/>
</dbReference>
<dbReference type="GO" id="GO:0032267">
    <property type="term" value="F:tRNA(Ile)-lysidine synthase activity"/>
    <property type="evidence" value="ECO:0007669"/>
    <property type="project" value="UniProtKB-EC"/>
</dbReference>